<name>A0AAN7FD45_QUERU</name>
<dbReference type="InterPro" id="IPR032675">
    <property type="entry name" value="LRR_dom_sf"/>
</dbReference>
<dbReference type="InterPro" id="IPR001810">
    <property type="entry name" value="F-box_dom"/>
</dbReference>
<dbReference type="InterPro" id="IPR036047">
    <property type="entry name" value="F-box-like_dom_sf"/>
</dbReference>
<dbReference type="Proteomes" id="UP001324115">
    <property type="component" value="Unassembled WGS sequence"/>
</dbReference>
<dbReference type="PROSITE" id="PS50181">
    <property type="entry name" value="FBOX"/>
    <property type="match status" value="1"/>
</dbReference>
<protein>
    <recommendedName>
        <fullName evidence="2">F-box domain-containing protein</fullName>
    </recommendedName>
</protein>
<keyword evidence="4" id="KW-1185">Reference proteome</keyword>
<dbReference type="EMBL" id="JAXUIC010000005">
    <property type="protein sequence ID" value="KAK4587881.1"/>
    <property type="molecule type" value="Genomic_DNA"/>
</dbReference>
<gene>
    <name evidence="3" type="ORF">RGQ29_019042</name>
</gene>
<evidence type="ECO:0000259" key="2">
    <source>
        <dbReference type="PROSITE" id="PS50181"/>
    </source>
</evidence>
<evidence type="ECO:0000313" key="4">
    <source>
        <dbReference type="Proteomes" id="UP001324115"/>
    </source>
</evidence>
<dbReference type="InterPro" id="IPR053781">
    <property type="entry name" value="F-box_AtFBL13-like"/>
</dbReference>
<feature type="domain" description="F-box" evidence="2">
    <location>
        <begin position="33"/>
        <end position="81"/>
    </location>
</feature>
<dbReference type="SUPFAM" id="SSF81383">
    <property type="entry name" value="F-box domain"/>
    <property type="match status" value="1"/>
</dbReference>
<proteinExistence type="predicted"/>
<evidence type="ECO:0000313" key="3">
    <source>
        <dbReference type="EMBL" id="KAK4587881.1"/>
    </source>
</evidence>
<dbReference type="Gene3D" id="3.80.10.10">
    <property type="entry name" value="Ribonuclease Inhibitor"/>
    <property type="match status" value="1"/>
</dbReference>
<dbReference type="PANTHER" id="PTHR31900:SF32">
    <property type="entry name" value="F-BOX_RNI_FBD-LIKE DOMAIN PROTEIN"/>
    <property type="match status" value="1"/>
</dbReference>
<accession>A0AAN7FD45</accession>
<dbReference type="SUPFAM" id="SSF52047">
    <property type="entry name" value="RNI-like"/>
    <property type="match status" value="1"/>
</dbReference>
<dbReference type="InterPro" id="IPR055357">
    <property type="entry name" value="LRR_At1g61320_AtMIF1"/>
</dbReference>
<feature type="region of interest" description="Disordered" evidence="1">
    <location>
        <begin position="1"/>
        <end position="24"/>
    </location>
</feature>
<dbReference type="Pfam" id="PF23622">
    <property type="entry name" value="LRR_At1g61320_AtMIF1"/>
    <property type="match status" value="1"/>
</dbReference>
<dbReference type="InterPro" id="IPR050232">
    <property type="entry name" value="FBL13/AtMIF1-like"/>
</dbReference>
<dbReference type="PANTHER" id="PTHR31900">
    <property type="entry name" value="F-BOX/RNI SUPERFAMILY PROTEIN-RELATED"/>
    <property type="match status" value="1"/>
</dbReference>
<sequence length="506" mass="58367">MVLSMAKEAQLPEKTASQDHGTKRLKHAPILEEDRINTLPDSILLTILSSFPTKDAIKTGVLCKRWAYLWTSVPSLSFTDTSYENEAAFATAVDDALLLHRAPKLTNFSVKFEYRPELKPRVDLWLRFATTAKVDQLSLCLSSCITPEEYTLPQHLYANEFVSKMDFGNCIIEPKGLIGWSSLKHLYFGFTSLTDDVINEVLLGSPRLESLELHNCYRFNRLDIVSASLKKFVMFHSYYGDEGWDENELLELEIVAPKMESLEIVGTLYNMKKCRIKDLSALVEVKVDFEIPIEEDDQTKYCESENVVRELFESLQQVKKLFVGQWCLLVLFIMSMERLPSPLLKCKYLTMKTSMPRCVLPGIESLLQISPYVETLVIDVELHYRLSSHDLESLLSEYDEVNQWKSKEIYFEPLLRCLKIVKIFGFRNIFHTSEVFHTNEVFILVVQFLLKNAKVLEKMDIIEPRVMQTQTCNVLHECLQVAQKLLSFPRSSPHAVVMFPMLVKPF</sequence>
<dbReference type="AlphaFoldDB" id="A0AAN7FD45"/>
<dbReference type="CDD" id="cd22160">
    <property type="entry name" value="F-box_AtFBL13-like"/>
    <property type="match status" value="1"/>
</dbReference>
<comment type="caution">
    <text evidence="3">The sequence shown here is derived from an EMBL/GenBank/DDBJ whole genome shotgun (WGS) entry which is preliminary data.</text>
</comment>
<reference evidence="3 4" key="1">
    <citation type="journal article" date="2023" name="G3 (Bethesda)">
        <title>A haplotype-resolved chromosome-scale genome for Quercus rubra L. provides insights into the genetics of adaptive traits for red oak species.</title>
        <authorList>
            <person name="Kapoor B."/>
            <person name="Jenkins J."/>
            <person name="Schmutz J."/>
            <person name="Zhebentyayeva T."/>
            <person name="Kuelheim C."/>
            <person name="Coggeshall M."/>
            <person name="Heim C."/>
            <person name="Lasky J.R."/>
            <person name="Leites L."/>
            <person name="Islam-Faridi N."/>
            <person name="Romero-Severson J."/>
            <person name="DeLeo V.L."/>
            <person name="Lucas S.M."/>
            <person name="Lazic D."/>
            <person name="Gailing O."/>
            <person name="Carlson J."/>
            <person name="Staton M."/>
        </authorList>
    </citation>
    <scope>NUCLEOTIDE SEQUENCE [LARGE SCALE GENOMIC DNA]</scope>
    <source>
        <strain evidence="3">Pseudo-F2</strain>
    </source>
</reference>
<dbReference type="Gene3D" id="1.20.1280.50">
    <property type="match status" value="1"/>
</dbReference>
<evidence type="ECO:0000256" key="1">
    <source>
        <dbReference type="SAM" id="MobiDB-lite"/>
    </source>
</evidence>
<organism evidence="3 4">
    <name type="scientific">Quercus rubra</name>
    <name type="common">Northern red oak</name>
    <name type="synonym">Quercus borealis</name>
    <dbReference type="NCBI Taxonomy" id="3512"/>
    <lineage>
        <taxon>Eukaryota</taxon>
        <taxon>Viridiplantae</taxon>
        <taxon>Streptophyta</taxon>
        <taxon>Embryophyta</taxon>
        <taxon>Tracheophyta</taxon>
        <taxon>Spermatophyta</taxon>
        <taxon>Magnoliopsida</taxon>
        <taxon>eudicotyledons</taxon>
        <taxon>Gunneridae</taxon>
        <taxon>Pentapetalae</taxon>
        <taxon>rosids</taxon>
        <taxon>fabids</taxon>
        <taxon>Fagales</taxon>
        <taxon>Fagaceae</taxon>
        <taxon>Quercus</taxon>
    </lineage>
</organism>
<dbReference type="Pfam" id="PF00646">
    <property type="entry name" value="F-box"/>
    <property type="match status" value="1"/>
</dbReference>